<keyword evidence="6" id="KW-0997">Cell inner membrane</keyword>
<dbReference type="PANTHER" id="PTHR43357">
    <property type="entry name" value="INNER MEMBRANE ABC TRANSPORTER PERMEASE PROTEIN YDCV"/>
    <property type="match status" value="1"/>
</dbReference>
<protein>
    <recommendedName>
        <fullName evidence="3">Thiamine transport system permease protein ThiP</fullName>
    </recommendedName>
</protein>
<evidence type="ECO:0000259" key="12">
    <source>
        <dbReference type="PROSITE" id="PS50928"/>
    </source>
</evidence>
<feature type="domain" description="ABC transmembrane type-1" evidence="12">
    <location>
        <begin position="59"/>
        <end position="265"/>
    </location>
</feature>
<feature type="transmembrane region" description="Helical" evidence="11">
    <location>
        <begin position="380"/>
        <end position="402"/>
    </location>
</feature>
<evidence type="ECO:0000256" key="2">
    <source>
        <dbReference type="ARBA" id="ARBA00011650"/>
    </source>
</evidence>
<comment type="similarity">
    <text evidence="11">Belongs to the binding-protein-dependent transport system permease family.</text>
</comment>
<name>A0ABV6CB79_9GAMM</name>
<keyword evidence="8" id="KW-0677">Repeat</keyword>
<evidence type="ECO:0000256" key="8">
    <source>
        <dbReference type="ARBA" id="ARBA00022737"/>
    </source>
</evidence>
<dbReference type="CDD" id="cd06261">
    <property type="entry name" value="TM_PBP2"/>
    <property type="match status" value="2"/>
</dbReference>
<dbReference type="InterPro" id="IPR005947">
    <property type="entry name" value="ThiP_ABC_transpt"/>
</dbReference>
<evidence type="ECO:0000256" key="5">
    <source>
        <dbReference type="ARBA" id="ARBA00022475"/>
    </source>
</evidence>
<evidence type="ECO:0000256" key="3">
    <source>
        <dbReference type="ARBA" id="ARBA00016947"/>
    </source>
</evidence>
<dbReference type="Proteomes" id="UP001589758">
    <property type="component" value="Unassembled WGS sequence"/>
</dbReference>
<feature type="transmembrane region" description="Helical" evidence="11">
    <location>
        <begin position="244"/>
        <end position="264"/>
    </location>
</feature>
<dbReference type="EMBL" id="JBHLXE010000097">
    <property type="protein sequence ID" value="MFC0180243.1"/>
    <property type="molecule type" value="Genomic_DNA"/>
</dbReference>
<dbReference type="Pfam" id="PF00528">
    <property type="entry name" value="BPD_transp_1"/>
    <property type="match status" value="1"/>
</dbReference>
<keyword evidence="4 11" id="KW-0813">Transport</keyword>
<evidence type="ECO:0000256" key="11">
    <source>
        <dbReference type="RuleBase" id="RU363032"/>
    </source>
</evidence>
<feature type="domain" description="ABC transmembrane type-1" evidence="12">
    <location>
        <begin position="334"/>
        <end position="535"/>
    </location>
</feature>
<organism evidence="13 14">
    <name type="scientific">Thorsellia kenyensis</name>
    <dbReference type="NCBI Taxonomy" id="1549888"/>
    <lineage>
        <taxon>Bacteria</taxon>
        <taxon>Pseudomonadati</taxon>
        <taxon>Pseudomonadota</taxon>
        <taxon>Gammaproteobacteria</taxon>
        <taxon>Enterobacterales</taxon>
        <taxon>Thorselliaceae</taxon>
        <taxon>Thorsellia</taxon>
    </lineage>
</organism>
<gene>
    <name evidence="13" type="primary">thiP</name>
    <name evidence="13" type="ORF">ACFFIT_09165</name>
</gene>
<feature type="transmembrane region" description="Helical" evidence="11">
    <location>
        <begin position="58"/>
        <end position="81"/>
    </location>
</feature>
<evidence type="ECO:0000313" key="13">
    <source>
        <dbReference type="EMBL" id="MFC0180243.1"/>
    </source>
</evidence>
<keyword evidence="9 11" id="KW-1133">Transmembrane helix</keyword>
<dbReference type="PROSITE" id="PS50928">
    <property type="entry name" value="ABC_TM1"/>
    <property type="match status" value="2"/>
</dbReference>
<feature type="transmembrane region" description="Helical" evidence="11">
    <location>
        <begin position="295"/>
        <end position="317"/>
    </location>
</feature>
<keyword evidence="7 11" id="KW-0812">Transmembrane</keyword>
<feature type="transmembrane region" description="Helical" evidence="11">
    <location>
        <begin position="138"/>
        <end position="163"/>
    </location>
</feature>
<evidence type="ECO:0000256" key="4">
    <source>
        <dbReference type="ARBA" id="ARBA00022448"/>
    </source>
</evidence>
<dbReference type="RefSeq" id="WP_385877356.1">
    <property type="nucleotide sequence ID" value="NZ_JBHLXE010000097.1"/>
</dbReference>
<keyword evidence="14" id="KW-1185">Reference proteome</keyword>
<dbReference type="PANTHER" id="PTHR43357:SF4">
    <property type="entry name" value="INNER MEMBRANE ABC TRANSPORTER PERMEASE PROTEIN YDCV"/>
    <property type="match status" value="1"/>
</dbReference>
<feature type="transmembrane region" description="Helical" evidence="11">
    <location>
        <begin position="408"/>
        <end position="427"/>
    </location>
</feature>
<feature type="transmembrane region" description="Helical" evidence="11">
    <location>
        <begin position="200"/>
        <end position="224"/>
    </location>
</feature>
<evidence type="ECO:0000256" key="1">
    <source>
        <dbReference type="ARBA" id="ARBA00004429"/>
    </source>
</evidence>
<reference evidence="13 14" key="1">
    <citation type="submission" date="2024-09" db="EMBL/GenBank/DDBJ databases">
        <authorList>
            <person name="Sun Q."/>
            <person name="Mori K."/>
        </authorList>
    </citation>
    <scope>NUCLEOTIDE SEQUENCE [LARGE SCALE GENOMIC DNA]</scope>
    <source>
        <strain evidence="13 14">CCM 8545</strain>
    </source>
</reference>
<evidence type="ECO:0000256" key="6">
    <source>
        <dbReference type="ARBA" id="ARBA00022519"/>
    </source>
</evidence>
<evidence type="ECO:0000256" key="9">
    <source>
        <dbReference type="ARBA" id="ARBA00022989"/>
    </source>
</evidence>
<keyword evidence="10 11" id="KW-0472">Membrane</keyword>
<sequence>MAKCLKFIKLEWQFPGVLSLLFISSILSFILGGFLSNIPPLAFINTLSEGLSPYLKKVITFSFYQATLSSLLSIIPAYFIAKALYRRDFKYKSLIISLCSTTLIMPSIVVVLGLIFLYGNSGIVTSFISAITQDKIHFSIYGLHGILLAHVFFNLPYATLLFLKALNSISTHQLKLAAQLNFSSWLQFTLIEWPVIKKQIAYLSVIIFTLCFSSFSIVLLLGGGPKATTIELAIYQAMTYEYDFQKAGLLALIQILLCLILLLLSQNLSTHYAAATDSIHWKIKSRNIWIKLSDILLIAILICLVLPPIIAIFWVGFNSDFWATIFSRPLQNAFLNSLIIGLSSAFLALSLGIAISWTARQFVIKQKNRLAQFMISTSSVTLMIPGIVLASGLYISLFHFSLTESLLASPYILIPIINALMALPFVLNQIYPSMVNNAHAYNKLARLYNINAFNRLWLLDIRGNLSVFKKAFAFAMTLSLGDIGVISILGSQNSGDVFYTLPYLLFLKLGNYQTESADVIALILLLLVLGIFMLSHLNLNIKNVKMANFKTN</sequence>
<feature type="transmembrane region" description="Helical" evidence="11">
    <location>
        <begin position="93"/>
        <end position="118"/>
    </location>
</feature>
<evidence type="ECO:0000256" key="10">
    <source>
        <dbReference type="ARBA" id="ARBA00023136"/>
    </source>
</evidence>
<proteinExistence type="inferred from homology"/>
<comment type="subcellular location">
    <subcellularLocation>
        <location evidence="1">Cell inner membrane</location>
        <topology evidence="1">Multi-pass membrane protein</topology>
    </subcellularLocation>
    <subcellularLocation>
        <location evidence="11">Cell membrane</location>
        <topology evidence="11">Multi-pass membrane protein</topology>
    </subcellularLocation>
</comment>
<accession>A0ABV6CB79</accession>
<feature type="transmembrane region" description="Helical" evidence="11">
    <location>
        <begin position="337"/>
        <end position="359"/>
    </location>
</feature>
<comment type="subunit">
    <text evidence="2">The complex is composed of two ATP-binding proteins (ThiQ), two transmembrane proteins (ThiP) and a solute-binding protein (ThiB).</text>
</comment>
<feature type="transmembrane region" description="Helical" evidence="11">
    <location>
        <begin position="519"/>
        <end position="539"/>
    </location>
</feature>
<feature type="transmembrane region" description="Helical" evidence="11">
    <location>
        <begin position="12"/>
        <end position="38"/>
    </location>
</feature>
<evidence type="ECO:0000256" key="7">
    <source>
        <dbReference type="ARBA" id="ARBA00022692"/>
    </source>
</evidence>
<dbReference type="InterPro" id="IPR000515">
    <property type="entry name" value="MetI-like"/>
</dbReference>
<feature type="transmembrane region" description="Helical" evidence="11">
    <location>
        <begin position="471"/>
        <end position="490"/>
    </location>
</feature>
<evidence type="ECO:0000313" key="14">
    <source>
        <dbReference type="Proteomes" id="UP001589758"/>
    </source>
</evidence>
<dbReference type="Gene3D" id="1.10.3720.10">
    <property type="entry name" value="MetI-like"/>
    <property type="match status" value="2"/>
</dbReference>
<dbReference type="SUPFAM" id="SSF161098">
    <property type="entry name" value="MetI-like"/>
    <property type="match status" value="2"/>
</dbReference>
<dbReference type="InterPro" id="IPR035906">
    <property type="entry name" value="MetI-like_sf"/>
</dbReference>
<keyword evidence="5" id="KW-1003">Cell membrane</keyword>
<dbReference type="NCBIfam" id="TIGR01253">
    <property type="entry name" value="thiP"/>
    <property type="match status" value="1"/>
</dbReference>
<comment type="caution">
    <text evidence="13">The sequence shown here is derived from an EMBL/GenBank/DDBJ whole genome shotgun (WGS) entry which is preliminary data.</text>
</comment>